<dbReference type="GeneID" id="117359202"/>
<dbReference type="GO" id="GO:0003723">
    <property type="term" value="F:RNA binding"/>
    <property type="evidence" value="ECO:0007669"/>
    <property type="project" value="TreeGrafter"/>
</dbReference>
<proteinExistence type="predicted"/>
<dbReference type="Pfam" id="PF08698">
    <property type="entry name" value="Fcf2"/>
    <property type="match status" value="1"/>
</dbReference>
<dbReference type="KEGG" id="gsh:117359202"/>
<dbReference type="InterPro" id="IPR039883">
    <property type="entry name" value="Fcf2/DNTTIP2"/>
</dbReference>
<keyword evidence="5" id="KW-1185">Reference proteome</keyword>
<dbReference type="GO" id="GO:0005730">
    <property type="term" value="C:nucleolus"/>
    <property type="evidence" value="ECO:0007669"/>
    <property type="project" value="UniProtKB-SubCell"/>
</dbReference>
<dbReference type="InterPro" id="IPR014810">
    <property type="entry name" value="Fcf2_C"/>
</dbReference>
<dbReference type="InParanoid" id="A0A6P8QED6"/>
<name>A0A6P8QED6_GEOSA</name>
<dbReference type="OrthoDB" id="427886at2759"/>
<dbReference type="GO" id="GO:0006396">
    <property type="term" value="P:RNA processing"/>
    <property type="evidence" value="ECO:0007669"/>
    <property type="project" value="TreeGrafter"/>
</dbReference>
<dbReference type="PANTHER" id="PTHR21686:SF12">
    <property type="entry name" value="DEOXYNUCLEOTIDYLTRANSFERASE TERMINAL-INTERACTING PROTEIN 2"/>
    <property type="match status" value="1"/>
</dbReference>
<organism evidence="5 6">
    <name type="scientific">Geotrypetes seraphini</name>
    <name type="common">Gaboon caecilian</name>
    <name type="synonym">Caecilia seraphini</name>
    <dbReference type="NCBI Taxonomy" id="260995"/>
    <lineage>
        <taxon>Eukaryota</taxon>
        <taxon>Metazoa</taxon>
        <taxon>Chordata</taxon>
        <taxon>Craniata</taxon>
        <taxon>Vertebrata</taxon>
        <taxon>Euteleostomi</taxon>
        <taxon>Amphibia</taxon>
        <taxon>Gymnophiona</taxon>
        <taxon>Geotrypetes</taxon>
    </lineage>
</organism>
<feature type="region of interest" description="Disordered" evidence="3">
    <location>
        <begin position="291"/>
        <end position="324"/>
    </location>
</feature>
<dbReference type="PANTHER" id="PTHR21686">
    <property type="entry name" value="DEOXYNUCLEOTIDYLTRANSFERASE TERMINAL-INTERACTING PROTEIN 2"/>
    <property type="match status" value="1"/>
</dbReference>
<evidence type="ECO:0000256" key="2">
    <source>
        <dbReference type="ARBA" id="ARBA00023242"/>
    </source>
</evidence>
<gene>
    <name evidence="6" type="primary">DNTTIP2</name>
</gene>
<dbReference type="CTD" id="30836"/>
<evidence type="ECO:0000259" key="4">
    <source>
        <dbReference type="Pfam" id="PF08698"/>
    </source>
</evidence>
<dbReference type="Proteomes" id="UP000515159">
    <property type="component" value="Chromosome 4"/>
</dbReference>
<feature type="region of interest" description="Disordered" evidence="3">
    <location>
        <begin position="80"/>
        <end position="103"/>
    </location>
</feature>
<evidence type="ECO:0000256" key="3">
    <source>
        <dbReference type="SAM" id="MobiDB-lite"/>
    </source>
</evidence>
<evidence type="ECO:0000313" key="5">
    <source>
        <dbReference type="Proteomes" id="UP000515159"/>
    </source>
</evidence>
<comment type="subcellular location">
    <subcellularLocation>
        <location evidence="1">Nucleus</location>
        <location evidence="1">Nucleolus</location>
    </subcellularLocation>
</comment>
<sequence>MVATRRGVRQELTVDEGELSIVPPVEVSTEPNNPAPQRLTRRKYKESSQSVGLTEFQIEEPGATKSQLVDLSEPLNLTLHRTTRSRSKHEAQSDGDVSEVESNCSSISSLQTSIVTRTTRSRQIKVTCPLDSVTKNKTKKSVSRTEPLTESQEEGEISEAESCCSSVSGIQMTCTTRTTRSRRNLVKLPPTLTGEPQIEDVSDAESWCSGVSVGPCTKRGIWSTVVKSQLETTNQGRENDSDLFVEEEPLNKSKENGAKCQLLVISDSECKVKRDAATEQASLVPAAVSCNRRRNESQSEHEVEEKTQKDAIMRTSRATERRKQTRGNLLNKRPKYTYLDIIDSEEELDQALEEEKAGNNSEFQLVNIDVSQVEQENSKGSLSFQKHSPLKQREIVSVYKQVDDVRGNITSSCQQATELIEMEQSTERNKQNKNLDFTSIDGDMNDDCKNNVFEADADIDQGELALKSKTKVKAYKIKGISDKHNVISLTPRHVESDTSEEEDDLSNMETSNLKPLLRHSSENKLSHVEGLFVIDKAPGLDSSKQYYLEKTDEEEDAEYEEQPLVLEEDEDDFVDEAEHLTLLNSSKPGFILSTSIDPGLNVKDFGGLYINFDVEKQMPDSSTIKKMKEKKKNKELLQKSIISPDFEKRECVPPYSESLRQLKKKRREERAKTTGDGWFGMKAPEMTEELKNDLKALKMRSAMDPKRFYKKNDRDGFPKYFQVGTVVDNPVDFYHSRIPKKQRKRTIVEELLADSEFRRYNKKKYQQIMTEKAALAAGKMNRKKKEISHIRLCEHEQ</sequence>
<feature type="domain" description="Fcf2 pre-rRNA processing C-terminal" evidence="4">
    <location>
        <begin position="671"/>
        <end position="764"/>
    </location>
</feature>
<feature type="region of interest" description="Disordered" evidence="3">
    <location>
        <begin position="24"/>
        <end position="54"/>
    </location>
</feature>
<accession>A0A6P8QED6</accession>
<dbReference type="FunCoup" id="A0A6P8QED6">
    <property type="interactions" value="2238"/>
</dbReference>
<feature type="compositionally biased region" description="Basic and acidic residues" evidence="3">
    <location>
        <begin position="293"/>
        <end position="322"/>
    </location>
</feature>
<protein>
    <submittedName>
        <fullName evidence="6">Deoxynucleotidyltransferase terminal-interacting protein 2</fullName>
    </submittedName>
</protein>
<evidence type="ECO:0000313" key="6">
    <source>
        <dbReference type="RefSeq" id="XP_033797432.1"/>
    </source>
</evidence>
<feature type="region of interest" description="Disordered" evidence="3">
    <location>
        <begin position="135"/>
        <end position="160"/>
    </location>
</feature>
<dbReference type="RefSeq" id="XP_033797432.1">
    <property type="nucleotide sequence ID" value="XM_033941541.1"/>
</dbReference>
<dbReference type="AlphaFoldDB" id="A0A6P8QED6"/>
<reference evidence="6" key="1">
    <citation type="submission" date="2025-08" db="UniProtKB">
        <authorList>
            <consortium name="RefSeq"/>
        </authorList>
    </citation>
    <scope>IDENTIFICATION</scope>
</reference>
<keyword evidence="2" id="KW-0539">Nucleus</keyword>
<evidence type="ECO:0000256" key="1">
    <source>
        <dbReference type="ARBA" id="ARBA00004604"/>
    </source>
</evidence>